<dbReference type="AlphaFoldDB" id="A0D8C5"/>
<dbReference type="EMBL" id="CT868320">
    <property type="protein sequence ID" value="CAK79292.1"/>
    <property type="molecule type" value="Genomic_DNA"/>
</dbReference>
<name>A0D8C5_PARTE</name>
<evidence type="ECO:0000313" key="1">
    <source>
        <dbReference type="EMBL" id="CAK79292.1"/>
    </source>
</evidence>
<protein>
    <submittedName>
        <fullName evidence="1">Uncharacterized protein</fullName>
    </submittedName>
</protein>
<dbReference type="GeneID" id="5032474"/>
<organism evidence="1 2">
    <name type="scientific">Paramecium tetraurelia</name>
    <dbReference type="NCBI Taxonomy" id="5888"/>
    <lineage>
        <taxon>Eukaryota</taxon>
        <taxon>Sar</taxon>
        <taxon>Alveolata</taxon>
        <taxon>Ciliophora</taxon>
        <taxon>Intramacronucleata</taxon>
        <taxon>Oligohymenophorea</taxon>
        <taxon>Peniculida</taxon>
        <taxon>Parameciidae</taxon>
        <taxon>Paramecium</taxon>
    </lineage>
</organism>
<dbReference type="KEGG" id="ptm:GSPATT00039310001"/>
<gene>
    <name evidence="1" type="ORF">GSPATT00039310001</name>
</gene>
<dbReference type="HOGENOM" id="CLU_878424_0_0_1"/>
<dbReference type="RefSeq" id="XP_001446689.1">
    <property type="nucleotide sequence ID" value="XM_001446652.1"/>
</dbReference>
<dbReference type="InParanoid" id="A0D8C5"/>
<keyword evidence="2" id="KW-1185">Reference proteome</keyword>
<accession>A0D8C5</accession>
<proteinExistence type="predicted"/>
<reference evidence="1 2" key="1">
    <citation type="journal article" date="2006" name="Nature">
        <title>Global trends of whole-genome duplications revealed by the ciliate Paramecium tetraurelia.</title>
        <authorList>
            <consortium name="Genoscope"/>
            <person name="Aury J.-M."/>
            <person name="Jaillon O."/>
            <person name="Duret L."/>
            <person name="Noel B."/>
            <person name="Jubin C."/>
            <person name="Porcel B.M."/>
            <person name="Segurens B."/>
            <person name="Daubin V."/>
            <person name="Anthouard V."/>
            <person name="Aiach N."/>
            <person name="Arnaiz O."/>
            <person name="Billaut A."/>
            <person name="Beisson J."/>
            <person name="Blanc I."/>
            <person name="Bouhouche K."/>
            <person name="Camara F."/>
            <person name="Duharcourt S."/>
            <person name="Guigo R."/>
            <person name="Gogendeau D."/>
            <person name="Katinka M."/>
            <person name="Keller A.-M."/>
            <person name="Kissmehl R."/>
            <person name="Klotz C."/>
            <person name="Koll F."/>
            <person name="Le Moue A."/>
            <person name="Lepere C."/>
            <person name="Malinsky S."/>
            <person name="Nowacki M."/>
            <person name="Nowak J.K."/>
            <person name="Plattner H."/>
            <person name="Poulain J."/>
            <person name="Ruiz F."/>
            <person name="Serrano V."/>
            <person name="Zagulski M."/>
            <person name="Dessen P."/>
            <person name="Betermier M."/>
            <person name="Weissenbach J."/>
            <person name="Scarpelli C."/>
            <person name="Schachter V."/>
            <person name="Sperling L."/>
            <person name="Meyer E."/>
            <person name="Cohen J."/>
            <person name="Wincker P."/>
        </authorList>
    </citation>
    <scope>NUCLEOTIDE SEQUENCE [LARGE SCALE GENOMIC DNA]</scope>
    <source>
        <strain evidence="1 2">Stock d4-2</strain>
    </source>
</reference>
<sequence>MQNIHNRICKPKSQCEKIEKLTQNQEILHELLKLRSTQNNSLHNYDQSQHEMQVYLTKSMSRQFKFESTTHNYILLNILKTTQQFINNRFKGYCRKEMGSIIQVLKDLIYTDQSQYTQAKTQMMLQQKHKFHIQNFQFITHRKYHKIEDLHYARNTNGCTSITLLPKKFKFQNLQKNQLTNNKKINTHLQLLALTADNASKYQKNLEAQFFLTCKSELLHLKEQDRKMFVSTKSKSSFLYCFSASISIQSPHDVVNQQESLSKLCFKNMLSNFLDEQKSTSKRDLTFMFSICTRITGWMARQTNLQYYTEQKRLSIQ</sequence>
<dbReference type="Proteomes" id="UP000000600">
    <property type="component" value="Unassembled WGS sequence"/>
</dbReference>
<evidence type="ECO:0000313" key="2">
    <source>
        <dbReference type="Proteomes" id="UP000000600"/>
    </source>
</evidence>